<feature type="domain" description="PCFS4-like zinc finger" evidence="1">
    <location>
        <begin position="253"/>
        <end position="293"/>
    </location>
</feature>
<gene>
    <name evidence="2" type="ORF">L596_015854</name>
</gene>
<evidence type="ECO:0000313" key="3">
    <source>
        <dbReference type="Proteomes" id="UP000298663"/>
    </source>
</evidence>
<dbReference type="InterPro" id="IPR057242">
    <property type="entry name" value="PCFS4-like"/>
</dbReference>
<dbReference type="PANTHER" id="PTHR15921">
    <property type="entry name" value="PRE-MRNA CLEAVAGE COMPLEX II"/>
    <property type="match status" value="1"/>
</dbReference>
<dbReference type="GO" id="GO:0000993">
    <property type="term" value="F:RNA polymerase II complex binding"/>
    <property type="evidence" value="ECO:0007669"/>
    <property type="project" value="InterPro"/>
</dbReference>
<sequence length="304" mass="34133">MIDGESHRLRFGGPAREFYLNDFPFRGTFGGPAIYGRINGRRHEFRLSGPAPGVSVDPEPSYEFHQMLPSMQNMLTPPPNMATPLPKFEPKEEPAQTPPASDIFSFLRKLQKQGVLQATPPSESPKTASPPVEAVSPFNSGFGAPPENLFNNAQLLGVRYRSVVDSILKPTIVSCKECGLSYEDISEELRTRHRDDHVKEKLKRLKSATSGESRTWFPTKNKSFYECSIRAELLQSAHKKEQAKNGAPAATNTVVPSDSVEQKHCQACLEKFDEIYDDDEDVWMLKDSTLFQDKPYHTRCIDDA</sequence>
<dbReference type="GO" id="GO:0005849">
    <property type="term" value="C:mRNA cleavage factor complex"/>
    <property type="evidence" value="ECO:0007669"/>
    <property type="project" value="TreeGrafter"/>
</dbReference>
<evidence type="ECO:0000259" key="1">
    <source>
        <dbReference type="Pfam" id="PF23228"/>
    </source>
</evidence>
<dbReference type="PANTHER" id="PTHR15921:SF3">
    <property type="entry name" value="PRE-MRNA CLEAVAGE COMPLEX 2 PROTEIN PCF11"/>
    <property type="match status" value="1"/>
</dbReference>
<dbReference type="OrthoDB" id="343582at2759"/>
<proteinExistence type="predicted"/>
<dbReference type="GO" id="GO:0006369">
    <property type="term" value="P:termination of RNA polymerase II transcription"/>
    <property type="evidence" value="ECO:0007669"/>
    <property type="project" value="InterPro"/>
</dbReference>
<name>A0A4U5NGD0_STECR</name>
<dbReference type="STRING" id="34508.A0A4U5NGD0"/>
<keyword evidence="3" id="KW-1185">Reference proteome</keyword>
<dbReference type="AlphaFoldDB" id="A0A4U5NGD0"/>
<dbReference type="GO" id="GO:0005737">
    <property type="term" value="C:cytoplasm"/>
    <property type="evidence" value="ECO:0007669"/>
    <property type="project" value="TreeGrafter"/>
</dbReference>
<protein>
    <recommendedName>
        <fullName evidence="1">PCFS4-like zinc finger domain-containing protein</fullName>
    </recommendedName>
</protein>
<organism evidence="2 3">
    <name type="scientific">Steinernema carpocapsae</name>
    <name type="common">Entomopathogenic nematode</name>
    <dbReference type="NCBI Taxonomy" id="34508"/>
    <lineage>
        <taxon>Eukaryota</taxon>
        <taxon>Metazoa</taxon>
        <taxon>Ecdysozoa</taxon>
        <taxon>Nematoda</taxon>
        <taxon>Chromadorea</taxon>
        <taxon>Rhabditida</taxon>
        <taxon>Tylenchina</taxon>
        <taxon>Panagrolaimomorpha</taxon>
        <taxon>Strongyloidoidea</taxon>
        <taxon>Steinernematidae</taxon>
        <taxon>Steinernema</taxon>
    </lineage>
</organism>
<reference evidence="2 3" key="1">
    <citation type="journal article" date="2015" name="Genome Biol.">
        <title>Comparative genomics of Steinernema reveals deeply conserved gene regulatory networks.</title>
        <authorList>
            <person name="Dillman A.R."/>
            <person name="Macchietto M."/>
            <person name="Porter C.F."/>
            <person name="Rogers A."/>
            <person name="Williams B."/>
            <person name="Antoshechkin I."/>
            <person name="Lee M.M."/>
            <person name="Goodwin Z."/>
            <person name="Lu X."/>
            <person name="Lewis E.E."/>
            <person name="Goodrich-Blair H."/>
            <person name="Stock S.P."/>
            <person name="Adams B.J."/>
            <person name="Sternberg P.W."/>
            <person name="Mortazavi A."/>
        </authorList>
    </citation>
    <scope>NUCLEOTIDE SEQUENCE [LARGE SCALE GENOMIC DNA]</scope>
    <source>
        <strain evidence="2 3">ALL</strain>
    </source>
</reference>
<evidence type="ECO:0000313" key="2">
    <source>
        <dbReference type="EMBL" id="TKR82078.1"/>
    </source>
</evidence>
<reference evidence="2 3" key="2">
    <citation type="journal article" date="2019" name="G3 (Bethesda)">
        <title>Hybrid Assembly of the Genome of the Entomopathogenic Nematode Steinernema carpocapsae Identifies the X-Chromosome.</title>
        <authorList>
            <person name="Serra L."/>
            <person name="Macchietto M."/>
            <person name="Macias-Munoz A."/>
            <person name="McGill C.J."/>
            <person name="Rodriguez I.M."/>
            <person name="Rodriguez B."/>
            <person name="Murad R."/>
            <person name="Mortazavi A."/>
        </authorList>
    </citation>
    <scope>NUCLEOTIDE SEQUENCE [LARGE SCALE GENOMIC DNA]</scope>
    <source>
        <strain evidence="2 3">ALL</strain>
    </source>
</reference>
<dbReference type="Proteomes" id="UP000298663">
    <property type="component" value="Unassembled WGS sequence"/>
</dbReference>
<comment type="caution">
    <text evidence="2">The sequence shown here is derived from an EMBL/GenBank/DDBJ whole genome shotgun (WGS) entry which is preliminary data.</text>
</comment>
<dbReference type="GO" id="GO:0031124">
    <property type="term" value="P:mRNA 3'-end processing"/>
    <property type="evidence" value="ECO:0007669"/>
    <property type="project" value="InterPro"/>
</dbReference>
<dbReference type="InterPro" id="IPR045154">
    <property type="entry name" value="PCF11-like"/>
</dbReference>
<dbReference type="GO" id="GO:0003729">
    <property type="term" value="F:mRNA binding"/>
    <property type="evidence" value="ECO:0007669"/>
    <property type="project" value="InterPro"/>
</dbReference>
<dbReference type="Pfam" id="PF23228">
    <property type="entry name" value="zf_PCFS4"/>
    <property type="match status" value="1"/>
</dbReference>
<accession>A0A4U5NGD0</accession>
<dbReference type="EMBL" id="AZBU02000004">
    <property type="protein sequence ID" value="TKR82078.1"/>
    <property type="molecule type" value="Genomic_DNA"/>
</dbReference>